<dbReference type="GeneID" id="87944295"/>
<accession>A0AAX4IJ15</accession>
<protein>
    <submittedName>
        <fullName evidence="1">Uncharacterized protein</fullName>
    </submittedName>
</protein>
<dbReference type="RefSeq" id="XP_062780002.1">
    <property type="nucleotide sequence ID" value="XM_062923951.1"/>
</dbReference>
<name>A0AAX4IJ15_9PEZI</name>
<organism evidence="1 2">
    <name type="scientific">Colletotrichum destructivum</name>
    <dbReference type="NCBI Taxonomy" id="34406"/>
    <lineage>
        <taxon>Eukaryota</taxon>
        <taxon>Fungi</taxon>
        <taxon>Dikarya</taxon>
        <taxon>Ascomycota</taxon>
        <taxon>Pezizomycotina</taxon>
        <taxon>Sordariomycetes</taxon>
        <taxon>Hypocreomycetidae</taxon>
        <taxon>Glomerellales</taxon>
        <taxon>Glomerellaceae</taxon>
        <taxon>Colletotrichum</taxon>
        <taxon>Colletotrichum destructivum species complex</taxon>
    </lineage>
</organism>
<reference evidence="2" key="1">
    <citation type="journal article" date="2023" name="bioRxiv">
        <title>Complete genome of the Medicago anthracnose fungus, Colletotrichum destructivum, reveals a mini-chromosome-like region within a core chromosome.</title>
        <authorList>
            <person name="Lapalu N."/>
            <person name="Simon A."/>
            <person name="Lu A."/>
            <person name="Plaumann P.-L."/>
            <person name="Amselem J."/>
            <person name="Pigne S."/>
            <person name="Auger A."/>
            <person name="Koch C."/>
            <person name="Dallery J.-F."/>
            <person name="O'Connell R.J."/>
        </authorList>
    </citation>
    <scope>NUCLEOTIDE SEQUENCE [LARGE SCALE GENOMIC DNA]</scope>
    <source>
        <strain evidence="2">CBS 520.97</strain>
    </source>
</reference>
<dbReference type="EMBL" id="CP137309">
    <property type="protein sequence ID" value="WQF82778.1"/>
    <property type="molecule type" value="Genomic_DNA"/>
</dbReference>
<proteinExistence type="predicted"/>
<dbReference type="AlphaFoldDB" id="A0AAX4IJ15"/>
<dbReference type="KEGG" id="cdet:87944295"/>
<gene>
    <name evidence="1" type="ORF">CDEST_07792</name>
</gene>
<dbReference type="Proteomes" id="UP001322277">
    <property type="component" value="Chromosome 5"/>
</dbReference>
<evidence type="ECO:0000313" key="1">
    <source>
        <dbReference type="EMBL" id="WQF82778.1"/>
    </source>
</evidence>
<sequence>MESDSLTSVFSIASAIDDKLTSNTKFNRSPTFVVRKTSEDEEKVVKRSDHTTYKKAKLLSRNAVSAVRSRFVHGGHDYTHL</sequence>
<evidence type="ECO:0000313" key="2">
    <source>
        <dbReference type="Proteomes" id="UP001322277"/>
    </source>
</evidence>
<keyword evidence="2" id="KW-1185">Reference proteome</keyword>